<feature type="domain" description="GGDEF" evidence="3">
    <location>
        <begin position="397"/>
        <end position="528"/>
    </location>
</feature>
<dbReference type="Gene3D" id="1.25.40.10">
    <property type="entry name" value="Tetratricopeptide repeat domain"/>
    <property type="match status" value="1"/>
</dbReference>
<reference evidence="4 5" key="1">
    <citation type="submission" date="2020-10" db="EMBL/GenBank/DDBJ databases">
        <title>The genome sequence of Chitinilyticum litopenaei 4Y14.</title>
        <authorList>
            <person name="Liu Y."/>
        </authorList>
    </citation>
    <scope>NUCLEOTIDE SEQUENCE [LARGE SCALE GENOMIC DNA]</scope>
    <source>
        <strain evidence="4 5">4Y14</strain>
    </source>
</reference>
<dbReference type="GO" id="GO:1902201">
    <property type="term" value="P:negative regulation of bacterial-type flagellum-dependent cell motility"/>
    <property type="evidence" value="ECO:0007669"/>
    <property type="project" value="TreeGrafter"/>
</dbReference>
<dbReference type="AlphaFoldDB" id="A0A8J7FQQ8"/>
<dbReference type="SUPFAM" id="SSF55073">
    <property type="entry name" value="Nucleotide cyclase"/>
    <property type="match status" value="1"/>
</dbReference>
<dbReference type="InterPro" id="IPR043128">
    <property type="entry name" value="Rev_trsase/Diguanyl_cyclase"/>
</dbReference>
<dbReference type="EC" id="2.7.7.65" evidence="1"/>
<evidence type="ECO:0000313" key="5">
    <source>
        <dbReference type="Proteomes" id="UP000604481"/>
    </source>
</evidence>
<dbReference type="FunFam" id="3.30.70.270:FF:000001">
    <property type="entry name" value="Diguanylate cyclase domain protein"/>
    <property type="match status" value="1"/>
</dbReference>
<evidence type="ECO:0000256" key="2">
    <source>
        <dbReference type="ARBA" id="ARBA00034247"/>
    </source>
</evidence>
<dbReference type="SMART" id="SM00267">
    <property type="entry name" value="GGDEF"/>
    <property type="match status" value="1"/>
</dbReference>
<dbReference type="CDD" id="cd01949">
    <property type="entry name" value="GGDEF"/>
    <property type="match status" value="1"/>
</dbReference>
<proteinExistence type="predicted"/>
<sequence>MSESKDKLLSATRALQDNRLADAEAVLAEYLAECGPAPKARIAGLLVLSEVLAVSGRGLQSIQLLEEAQALLALPEDYSQYTSLMLALSHRQFDQGLYRQALATLLRLCSCAADAGDVHAFLLGQTGIGNLYAAYSDWRRALRYHERSLEWDGELDDVKLRINIRLHMIGGLLVLGKARRVLLLLDECFELVAALPDQALRAELEMYRGIALQMQKEHPAALHAFAEAHSLLDIAPQHWVRVKTLLHEGQSRLALGEVLAARDILRDGIALSQLHGMVLLEQHYEEALSLACEQLGDYAAALASEQRAHRIAQQLVRQAPMSELRSQSLRQLKRLEQLMRFNRSRQENQALRQAQAAQHDTLARLQYEIHTDALTGTFNRRWLDAELERRTALRNTQPFALLLIDIDHFKDINDRYSHLCGDQVLRAMGELLRRFSRNDDQAARYGGEEFVLLLRQSNAQLVLAIAERLRRLVEQHPWQTLLADRGVTISVGVALWRSGERAAELLARADQALYRAKNAGRNQVQQAD</sequence>
<dbReference type="GO" id="GO:0052621">
    <property type="term" value="F:diguanylate cyclase activity"/>
    <property type="evidence" value="ECO:0007669"/>
    <property type="project" value="UniProtKB-EC"/>
</dbReference>
<name>A0A8J7FQQ8_9NEIS</name>
<dbReference type="Pfam" id="PF00990">
    <property type="entry name" value="GGDEF"/>
    <property type="match status" value="1"/>
</dbReference>
<gene>
    <name evidence="4" type="ORF">INR99_06500</name>
</gene>
<evidence type="ECO:0000256" key="1">
    <source>
        <dbReference type="ARBA" id="ARBA00012528"/>
    </source>
</evidence>
<dbReference type="PROSITE" id="PS50887">
    <property type="entry name" value="GGDEF"/>
    <property type="match status" value="1"/>
</dbReference>
<dbReference type="RefSeq" id="WP_194115513.1">
    <property type="nucleotide sequence ID" value="NZ_JADFUA010000003.1"/>
</dbReference>
<comment type="catalytic activity">
    <reaction evidence="2">
        <text>2 GTP = 3',3'-c-di-GMP + 2 diphosphate</text>
        <dbReference type="Rhea" id="RHEA:24898"/>
        <dbReference type="ChEBI" id="CHEBI:33019"/>
        <dbReference type="ChEBI" id="CHEBI:37565"/>
        <dbReference type="ChEBI" id="CHEBI:58805"/>
        <dbReference type="EC" id="2.7.7.65"/>
    </reaction>
</comment>
<keyword evidence="5" id="KW-1185">Reference proteome</keyword>
<comment type="caution">
    <text evidence="4">The sequence shown here is derived from an EMBL/GenBank/DDBJ whole genome shotgun (WGS) entry which is preliminary data.</text>
</comment>
<organism evidence="4 5">
    <name type="scientific">Chitinilyticum piscinae</name>
    <dbReference type="NCBI Taxonomy" id="2866724"/>
    <lineage>
        <taxon>Bacteria</taxon>
        <taxon>Pseudomonadati</taxon>
        <taxon>Pseudomonadota</taxon>
        <taxon>Betaproteobacteria</taxon>
        <taxon>Neisseriales</taxon>
        <taxon>Chitinibacteraceae</taxon>
        <taxon>Chitinilyticum</taxon>
    </lineage>
</organism>
<dbReference type="InterPro" id="IPR050469">
    <property type="entry name" value="Diguanylate_Cyclase"/>
</dbReference>
<dbReference type="InterPro" id="IPR011990">
    <property type="entry name" value="TPR-like_helical_dom_sf"/>
</dbReference>
<dbReference type="Proteomes" id="UP000604481">
    <property type="component" value="Unassembled WGS sequence"/>
</dbReference>
<dbReference type="InterPro" id="IPR000160">
    <property type="entry name" value="GGDEF_dom"/>
</dbReference>
<dbReference type="InterPro" id="IPR029787">
    <property type="entry name" value="Nucleotide_cyclase"/>
</dbReference>
<dbReference type="PANTHER" id="PTHR45138:SF9">
    <property type="entry name" value="DIGUANYLATE CYCLASE DGCM-RELATED"/>
    <property type="match status" value="1"/>
</dbReference>
<dbReference type="SUPFAM" id="SSF48452">
    <property type="entry name" value="TPR-like"/>
    <property type="match status" value="2"/>
</dbReference>
<dbReference type="Gene3D" id="3.30.70.270">
    <property type="match status" value="1"/>
</dbReference>
<protein>
    <recommendedName>
        <fullName evidence="1">diguanylate cyclase</fullName>
        <ecNumber evidence="1">2.7.7.65</ecNumber>
    </recommendedName>
</protein>
<evidence type="ECO:0000259" key="3">
    <source>
        <dbReference type="PROSITE" id="PS50887"/>
    </source>
</evidence>
<dbReference type="GO" id="GO:0005886">
    <property type="term" value="C:plasma membrane"/>
    <property type="evidence" value="ECO:0007669"/>
    <property type="project" value="TreeGrafter"/>
</dbReference>
<dbReference type="EMBL" id="JADFUA010000003">
    <property type="protein sequence ID" value="MBE9608991.1"/>
    <property type="molecule type" value="Genomic_DNA"/>
</dbReference>
<dbReference type="PANTHER" id="PTHR45138">
    <property type="entry name" value="REGULATORY COMPONENTS OF SENSORY TRANSDUCTION SYSTEM"/>
    <property type="match status" value="1"/>
</dbReference>
<accession>A0A8J7FQQ8</accession>
<dbReference type="GO" id="GO:0043709">
    <property type="term" value="P:cell adhesion involved in single-species biofilm formation"/>
    <property type="evidence" value="ECO:0007669"/>
    <property type="project" value="TreeGrafter"/>
</dbReference>
<dbReference type="NCBIfam" id="TIGR00254">
    <property type="entry name" value="GGDEF"/>
    <property type="match status" value="1"/>
</dbReference>
<evidence type="ECO:0000313" key="4">
    <source>
        <dbReference type="EMBL" id="MBE9608991.1"/>
    </source>
</evidence>